<protein>
    <submittedName>
        <fullName evidence="2">Uncharacterized protein</fullName>
    </submittedName>
</protein>
<organism evidence="2 3">
    <name type="scientific">Morus notabilis</name>
    <dbReference type="NCBI Taxonomy" id="981085"/>
    <lineage>
        <taxon>Eukaryota</taxon>
        <taxon>Viridiplantae</taxon>
        <taxon>Streptophyta</taxon>
        <taxon>Embryophyta</taxon>
        <taxon>Tracheophyta</taxon>
        <taxon>Spermatophyta</taxon>
        <taxon>Magnoliopsida</taxon>
        <taxon>eudicotyledons</taxon>
        <taxon>Gunneridae</taxon>
        <taxon>Pentapetalae</taxon>
        <taxon>rosids</taxon>
        <taxon>fabids</taxon>
        <taxon>Rosales</taxon>
        <taxon>Moraceae</taxon>
        <taxon>Moreae</taxon>
        <taxon>Morus</taxon>
    </lineage>
</organism>
<dbReference type="AlphaFoldDB" id="W9RV07"/>
<keyword evidence="3" id="KW-1185">Reference proteome</keyword>
<evidence type="ECO:0000313" key="2">
    <source>
        <dbReference type="EMBL" id="EXC11122.1"/>
    </source>
</evidence>
<reference evidence="3" key="1">
    <citation type="submission" date="2013-01" db="EMBL/GenBank/DDBJ databases">
        <title>Draft Genome Sequence of a Mulberry Tree, Morus notabilis C.K. Schneid.</title>
        <authorList>
            <person name="He N."/>
            <person name="Zhao S."/>
        </authorList>
    </citation>
    <scope>NUCLEOTIDE SEQUENCE</scope>
</reference>
<dbReference type="PROSITE" id="PS51257">
    <property type="entry name" value="PROKAR_LIPOPROTEIN"/>
    <property type="match status" value="1"/>
</dbReference>
<proteinExistence type="predicted"/>
<evidence type="ECO:0000256" key="1">
    <source>
        <dbReference type="SAM" id="Phobius"/>
    </source>
</evidence>
<gene>
    <name evidence="2" type="ORF">L484_004544</name>
</gene>
<name>W9RV07_9ROSA</name>
<keyword evidence="1" id="KW-1133">Transmembrane helix</keyword>
<keyword evidence="1" id="KW-0472">Membrane</keyword>
<dbReference type="Proteomes" id="UP000030645">
    <property type="component" value="Unassembled WGS sequence"/>
</dbReference>
<evidence type="ECO:0000313" key="3">
    <source>
        <dbReference type="Proteomes" id="UP000030645"/>
    </source>
</evidence>
<accession>W9RV07</accession>
<dbReference type="EMBL" id="KE345667">
    <property type="protein sequence ID" value="EXC11122.1"/>
    <property type="molecule type" value="Genomic_DNA"/>
</dbReference>
<feature type="transmembrane region" description="Helical" evidence="1">
    <location>
        <begin position="44"/>
        <end position="64"/>
    </location>
</feature>
<keyword evidence="1" id="KW-0812">Transmembrane</keyword>
<sequence length="140" mass="15224">MYSRFVDGDGDDDVGIVPISPAFFPLTVVTSCPSPLNIIFGRSLFFFIALVVAATPNLLLSLPWKRHSLCCRHQLTSLKAISHLNRAKAISSAADEICRCDLPSALCGGDLIARREICRSPLTPRWPHTGTDETASVQGE</sequence>